<dbReference type="EnsemblMetazoa" id="XM_028660408.1">
    <property type="protein sequence ID" value="XP_028516209.1"/>
    <property type="gene ID" value="LOC110243644"/>
</dbReference>
<dbReference type="PANTHER" id="PTHR14873">
    <property type="entry name" value="OS06G0694100 PROTEIN"/>
    <property type="match status" value="1"/>
</dbReference>
<dbReference type="PANTHER" id="PTHR14873:SF1">
    <property type="entry name" value="OS06G0694100 PROTEIN"/>
    <property type="match status" value="1"/>
</dbReference>
<evidence type="ECO:0000313" key="2">
    <source>
        <dbReference type="Proteomes" id="UP000887567"/>
    </source>
</evidence>
<dbReference type="OrthoDB" id="6417021at2759"/>
<evidence type="ECO:0000313" key="1">
    <source>
        <dbReference type="EnsemblMetazoa" id="XP_028516209.1"/>
    </source>
</evidence>
<dbReference type="Proteomes" id="UP000887567">
    <property type="component" value="Unplaced"/>
</dbReference>
<reference evidence="1" key="1">
    <citation type="submission" date="2022-11" db="UniProtKB">
        <authorList>
            <consortium name="EnsemblMetazoa"/>
        </authorList>
    </citation>
    <scope>IDENTIFICATION</scope>
</reference>
<name>A0A913YM48_EXADI</name>
<keyword evidence="2" id="KW-1185">Reference proteome</keyword>
<proteinExistence type="predicted"/>
<protein>
    <submittedName>
        <fullName evidence="1">Uncharacterized protein</fullName>
    </submittedName>
</protein>
<accession>A0A913YM48</accession>
<dbReference type="GeneID" id="110243644"/>
<sequence>MMKKTAPTAVIVCASHVERHQWTSQVTTNTAKEILQLLCDGCQVENTSQLLAPNRKDALCKSQVFQNGLLDNVLDILLTRLESWPALHYTSHWCITQVKYPNLGDHLAKLLTLSLKLTDNHQE</sequence>
<dbReference type="AlphaFoldDB" id="A0A913YM48"/>
<organism evidence="1 2">
    <name type="scientific">Exaiptasia diaphana</name>
    <name type="common">Tropical sea anemone</name>
    <name type="synonym">Aiptasia pulchella</name>
    <dbReference type="NCBI Taxonomy" id="2652724"/>
    <lineage>
        <taxon>Eukaryota</taxon>
        <taxon>Metazoa</taxon>
        <taxon>Cnidaria</taxon>
        <taxon>Anthozoa</taxon>
        <taxon>Hexacorallia</taxon>
        <taxon>Actiniaria</taxon>
        <taxon>Aiptasiidae</taxon>
        <taxon>Exaiptasia</taxon>
    </lineage>
</organism>
<dbReference type="RefSeq" id="XP_028516209.1">
    <property type="nucleotide sequence ID" value="XM_028660408.1"/>
</dbReference>
<dbReference type="KEGG" id="epa:110243644"/>